<gene>
    <name evidence="1" type="ORF">EAH_00003710</name>
</gene>
<reference evidence="1" key="1">
    <citation type="submission" date="2013-10" db="EMBL/GenBank/DDBJ databases">
        <title>Genomic analysis of the causative agents of coccidiosis in chickens.</title>
        <authorList>
            <person name="Reid A.J."/>
            <person name="Blake D."/>
            <person name="Billington K."/>
            <person name="Browne H."/>
            <person name="Dunn M."/>
            <person name="Hung S."/>
            <person name="Kawahara F."/>
            <person name="Miranda-Saavedra D."/>
            <person name="Mourier T."/>
            <person name="Nagra H."/>
            <person name="Otto T.D."/>
            <person name="Rawlings N."/>
            <person name="Sanchez A."/>
            <person name="Sanders M."/>
            <person name="Subramaniam C."/>
            <person name="Tay Y."/>
            <person name="Dear P."/>
            <person name="Doerig C."/>
            <person name="Gruber A."/>
            <person name="Parkinson J."/>
            <person name="Shirley M."/>
            <person name="Wan K.L."/>
            <person name="Berriman M."/>
            <person name="Tomley F."/>
            <person name="Pain A."/>
        </authorList>
    </citation>
    <scope>NUCLEOTIDE SEQUENCE</scope>
    <source>
        <strain evidence="1">Houghton</strain>
    </source>
</reference>
<dbReference type="EMBL" id="HG670450">
    <property type="protein sequence ID" value="CDI76722.1"/>
    <property type="molecule type" value="Genomic_DNA"/>
</dbReference>
<dbReference type="VEuPathDB" id="ToxoDB:EAH_00003710"/>
<reference evidence="1" key="2">
    <citation type="submission" date="2013-10" db="EMBL/GenBank/DDBJ databases">
        <authorList>
            <person name="Aslett M."/>
        </authorList>
    </citation>
    <scope>NUCLEOTIDE SEQUENCE</scope>
    <source>
        <strain evidence="1">Houghton</strain>
    </source>
</reference>
<dbReference type="GeneID" id="25268441"/>
<dbReference type="Proteomes" id="UP000018050">
    <property type="component" value="Unassembled WGS sequence"/>
</dbReference>
<proteinExistence type="predicted"/>
<evidence type="ECO:0000313" key="1">
    <source>
        <dbReference type="EMBL" id="CDI76722.1"/>
    </source>
</evidence>
<dbReference type="RefSeq" id="XP_013252787.1">
    <property type="nucleotide sequence ID" value="XM_013397333.1"/>
</dbReference>
<protein>
    <submittedName>
        <fullName evidence="1">Uncharacterized protein</fullName>
    </submittedName>
</protein>
<name>U6GB22_EIMAC</name>
<dbReference type="OrthoDB" id="329157at2759"/>
<dbReference type="AlphaFoldDB" id="U6GB22"/>
<organism evidence="1 2">
    <name type="scientific">Eimeria acervulina</name>
    <name type="common">Coccidian parasite</name>
    <dbReference type="NCBI Taxonomy" id="5801"/>
    <lineage>
        <taxon>Eukaryota</taxon>
        <taxon>Sar</taxon>
        <taxon>Alveolata</taxon>
        <taxon>Apicomplexa</taxon>
        <taxon>Conoidasida</taxon>
        <taxon>Coccidia</taxon>
        <taxon>Eucoccidiorida</taxon>
        <taxon>Eimeriorina</taxon>
        <taxon>Eimeriidae</taxon>
        <taxon>Eimeria</taxon>
    </lineage>
</organism>
<sequence>MHHRGFLEREPKLKAVLIYFDSMRKTMGSCWQEMLKDRDFTQASCTATCLCQEITFEGKTRSVSPANEIMSFYLHTPEATSFDKPEAERVSRNEVDVNTIITQPLPLPDATVDIYGDITKSDGDLQVDFADMYVGGLSMWAGHVAQEELMRGGSSYT</sequence>
<keyword evidence="2" id="KW-1185">Reference proteome</keyword>
<evidence type="ECO:0000313" key="2">
    <source>
        <dbReference type="Proteomes" id="UP000018050"/>
    </source>
</evidence>
<accession>U6GB22</accession>